<gene>
    <name evidence="2" type="ORF">ANTHELSMS3_03688</name>
</gene>
<dbReference type="Gene3D" id="2.170.16.10">
    <property type="entry name" value="Hedgehog/Intein (Hint) domain"/>
    <property type="match status" value="1"/>
</dbReference>
<evidence type="ECO:0000259" key="1">
    <source>
        <dbReference type="Pfam" id="PF13403"/>
    </source>
</evidence>
<dbReference type="OrthoDB" id="7226361at2"/>
<evidence type="ECO:0000313" key="2">
    <source>
        <dbReference type="EMBL" id="ASP22310.1"/>
    </source>
</evidence>
<accession>A0A222E890</accession>
<dbReference type="Proteomes" id="UP000203589">
    <property type="component" value="Chromosome"/>
</dbReference>
<organism evidence="2 3">
    <name type="scientific">Antarctobacter heliothermus</name>
    <dbReference type="NCBI Taxonomy" id="74033"/>
    <lineage>
        <taxon>Bacteria</taxon>
        <taxon>Pseudomonadati</taxon>
        <taxon>Pseudomonadota</taxon>
        <taxon>Alphaproteobacteria</taxon>
        <taxon>Rhodobacterales</taxon>
        <taxon>Roseobacteraceae</taxon>
        <taxon>Antarctobacter</taxon>
    </lineage>
</organism>
<dbReference type="InterPro" id="IPR036844">
    <property type="entry name" value="Hint_dom_sf"/>
</dbReference>
<dbReference type="SUPFAM" id="SSF51294">
    <property type="entry name" value="Hedgehog/intein (Hint) domain"/>
    <property type="match status" value="1"/>
</dbReference>
<feature type="domain" description="Hedgehog/Intein (Hint)" evidence="1">
    <location>
        <begin position="107"/>
        <end position="241"/>
    </location>
</feature>
<dbReference type="InterPro" id="IPR028992">
    <property type="entry name" value="Hedgehog/Intein_dom"/>
</dbReference>
<dbReference type="KEGG" id="aht:ANTHELSMS3_03688"/>
<keyword evidence="3" id="KW-1185">Reference proteome</keyword>
<proteinExistence type="predicted"/>
<name>A0A222E890_9RHOB</name>
<dbReference type="RefSeq" id="WP_094036112.1">
    <property type="nucleotide sequence ID" value="NZ_CP022540.1"/>
</dbReference>
<evidence type="ECO:0000313" key="3">
    <source>
        <dbReference type="Proteomes" id="UP000203589"/>
    </source>
</evidence>
<sequence length="301" mass="31729">MSETFTHIFAVGGVDGSGNYQLQGPNAISSTVSDGADGVNDTSTAVGDNVTWTVSSVLASGPYELIGLTVDGDPVLFDGSAAYVASNNPTLGPGVVNASSDPSYTYCFAAGTLIATPSGDVPVETLTIGDTVLTAAARPVPVRWIGRQTLRSLFAGPRQQLVRICAGALGGGLPYSDLTVTADHGMILDGVVVNASALVNGDSINFVPLADLPAQVTVYHVETEAHDVILANGAPSETFIDYRDRRAFDNFEEYLDLYGLERIIPEMARPRISSRRMLPQQIRNRLEPADASMAPDLARLA</sequence>
<dbReference type="AlphaFoldDB" id="A0A222E890"/>
<dbReference type="Pfam" id="PF13403">
    <property type="entry name" value="Hint_2"/>
    <property type="match status" value="1"/>
</dbReference>
<protein>
    <submittedName>
        <fullName evidence="2">Hint domain protein</fullName>
    </submittedName>
</protein>
<dbReference type="EMBL" id="CP022540">
    <property type="protein sequence ID" value="ASP22310.1"/>
    <property type="molecule type" value="Genomic_DNA"/>
</dbReference>
<reference evidence="2 3" key="1">
    <citation type="submission" date="2017-07" db="EMBL/GenBank/DDBJ databases">
        <title>Genome Sequence of Antarctobacter heliothermus Strain SMS3 Isolated from a culture of the Diatom Skeletonema marinoi.</title>
        <authorList>
            <person name="Topel M."/>
            <person name="Pinder M.I.M."/>
            <person name="Johansson O.N."/>
            <person name="Kourtchenko O."/>
            <person name="Godhe A."/>
            <person name="Clarke A.K."/>
        </authorList>
    </citation>
    <scope>NUCLEOTIDE SEQUENCE [LARGE SCALE GENOMIC DNA]</scope>
    <source>
        <strain evidence="2 3">SMS3</strain>
    </source>
</reference>